<dbReference type="PROSITE" id="PS51858">
    <property type="entry name" value="PPPDE"/>
    <property type="match status" value="1"/>
</dbReference>
<dbReference type="Pfam" id="PF00789">
    <property type="entry name" value="UBX"/>
    <property type="match status" value="1"/>
</dbReference>
<dbReference type="InterPro" id="IPR042266">
    <property type="entry name" value="PPPDE_sf"/>
</dbReference>
<protein>
    <submittedName>
        <fullName evidence="7">Apoptosisrelated protein PNAS-4, putative</fullName>
    </submittedName>
</protein>
<dbReference type="RefSeq" id="XP_004343933.1">
    <property type="nucleotide sequence ID" value="XM_004343883.1"/>
</dbReference>
<feature type="domain" description="PPPDE" evidence="6">
    <location>
        <begin position="14"/>
        <end position="151"/>
    </location>
</feature>
<dbReference type="SMART" id="SM00166">
    <property type="entry name" value="UBX"/>
    <property type="match status" value="1"/>
</dbReference>
<dbReference type="InterPro" id="IPR029071">
    <property type="entry name" value="Ubiquitin-like_domsf"/>
</dbReference>
<proteinExistence type="inferred from homology"/>
<keyword evidence="2" id="KW-0645">Protease</keyword>
<dbReference type="CDD" id="cd01770">
    <property type="entry name" value="UBX_UBXN2"/>
    <property type="match status" value="1"/>
</dbReference>
<dbReference type="Gene3D" id="3.90.1720.30">
    <property type="entry name" value="PPPDE domains"/>
    <property type="match status" value="1"/>
</dbReference>
<dbReference type="SMART" id="SM01179">
    <property type="entry name" value="DUF862"/>
    <property type="match status" value="1"/>
</dbReference>
<dbReference type="PROSITE" id="PS50033">
    <property type="entry name" value="UBX"/>
    <property type="match status" value="1"/>
</dbReference>
<keyword evidence="8" id="KW-1185">Reference proteome</keyword>
<evidence type="ECO:0000256" key="3">
    <source>
        <dbReference type="ARBA" id="ARBA00022801"/>
    </source>
</evidence>
<evidence type="ECO:0000313" key="8">
    <source>
        <dbReference type="Proteomes" id="UP000011083"/>
    </source>
</evidence>
<dbReference type="GO" id="GO:0016579">
    <property type="term" value="P:protein deubiquitination"/>
    <property type="evidence" value="ECO:0007669"/>
    <property type="project" value="TreeGrafter"/>
</dbReference>
<dbReference type="Pfam" id="PF05903">
    <property type="entry name" value="Peptidase_C97"/>
    <property type="match status" value="1"/>
</dbReference>
<organism evidence="7 8">
    <name type="scientific">Acanthamoeba castellanii (strain ATCC 30010 / Neff)</name>
    <dbReference type="NCBI Taxonomy" id="1257118"/>
    <lineage>
        <taxon>Eukaryota</taxon>
        <taxon>Amoebozoa</taxon>
        <taxon>Discosea</taxon>
        <taxon>Longamoebia</taxon>
        <taxon>Centramoebida</taxon>
        <taxon>Acanthamoebidae</taxon>
        <taxon>Acanthamoeba</taxon>
    </lineage>
</organism>
<dbReference type="AlphaFoldDB" id="L8H5U4"/>
<dbReference type="VEuPathDB" id="AmoebaDB:ACA1_052180"/>
<dbReference type="EMBL" id="KB007909">
    <property type="protein sequence ID" value="ELR20530.1"/>
    <property type="molecule type" value="Genomic_DNA"/>
</dbReference>
<evidence type="ECO:0000256" key="2">
    <source>
        <dbReference type="ARBA" id="ARBA00022670"/>
    </source>
</evidence>
<evidence type="ECO:0000256" key="1">
    <source>
        <dbReference type="ARBA" id="ARBA00008140"/>
    </source>
</evidence>
<evidence type="ECO:0000256" key="4">
    <source>
        <dbReference type="SAM" id="MobiDB-lite"/>
    </source>
</evidence>
<name>L8H5U4_ACACF</name>
<gene>
    <name evidence="7" type="ORF">ACA1_052180</name>
</gene>
<evidence type="ECO:0000313" key="7">
    <source>
        <dbReference type="EMBL" id="ELR20530.1"/>
    </source>
</evidence>
<dbReference type="Proteomes" id="UP000011083">
    <property type="component" value="Unassembled WGS sequence"/>
</dbReference>
<dbReference type="OrthoDB" id="412286at2759"/>
<feature type="region of interest" description="Disordered" evidence="4">
    <location>
        <begin position="163"/>
        <end position="189"/>
    </location>
</feature>
<comment type="similarity">
    <text evidence="1">Belongs to the DeSI family.</text>
</comment>
<keyword evidence="3" id="KW-0378">Hydrolase</keyword>
<sequence>MEWTGGRRGSSGAVTVYLNVYDLVPNNWGHSFGLGLYHTGVEIMGQEFSFYGGEQGAGGGGIIATVPRTVPPPAKYRESIEMGQIRLSSSELRAVINNLAKEFTNDNYHMTGKNCNSFSDALCVALLDKHIPGWINRAATLAGPLVGGWLGPTTPAAPVPPAPKAFDGQGYTLSGSSTTATTPAPPPKEASAITYTIKPVTALQFRLHDGSRAQASFNHSHTVGDVRQYIDNITSVRAYDLCTSFPKTVLADPGQTLAEAGLLNAVIIQQLN</sequence>
<feature type="domain" description="UBX" evidence="5">
    <location>
        <begin position="196"/>
        <end position="270"/>
    </location>
</feature>
<evidence type="ECO:0000259" key="5">
    <source>
        <dbReference type="PROSITE" id="PS50033"/>
    </source>
</evidence>
<dbReference type="GeneID" id="14921392"/>
<dbReference type="InterPro" id="IPR001012">
    <property type="entry name" value="UBX_dom"/>
</dbReference>
<dbReference type="PANTHER" id="PTHR12378:SF80">
    <property type="entry name" value="IP06716P-RELATED"/>
    <property type="match status" value="1"/>
</dbReference>
<dbReference type="Gene3D" id="3.10.20.90">
    <property type="entry name" value="Phosphatidylinositol 3-kinase Catalytic Subunit, Chain A, domain 1"/>
    <property type="match status" value="1"/>
</dbReference>
<dbReference type="KEGG" id="acan:ACA1_052180"/>
<dbReference type="InterPro" id="IPR008580">
    <property type="entry name" value="PPPDE_dom"/>
</dbReference>
<dbReference type="GO" id="GO:0006508">
    <property type="term" value="P:proteolysis"/>
    <property type="evidence" value="ECO:0007669"/>
    <property type="project" value="UniProtKB-KW"/>
</dbReference>
<dbReference type="SUPFAM" id="SSF54236">
    <property type="entry name" value="Ubiquitin-like"/>
    <property type="match status" value="1"/>
</dbReference>
<accession>L8H5U4</accession>
<evidence type="ECO:0000259" key="6">
    <source>
        <dbReference type="PROSITE" id="PS51858"/>
    </source>
</evidence>
<reference evidence="7 8" key="1">
    <citation type="journal article" date="2013" name="Genome Biol.">
        <title>Genome of Acanthamoeba castellanii highlights extensive lateral gene transfer and early evolution of tyrosine kinase signaling.</title>
        <authorList>
            <person name="Clarke M."/>
            <person name="Lohan A.J."/>
            <person name="Liu B."/>
            <person name="Lagkouvardos I."/>
            <person name="Roy S."/>
            <person name="Zafar N."/>
            <person name="Bertelli C."/>
            <person name="Schilde C."/>
            <person name="Kianianmomeni A."/>
            <person name="Burglin T.R."/>
            <person name="Frech C."/>
            <person name="Turcotte B."/>
            <person name="Kopec K.O."/>
            <person name="Synnott J.M."/>
            <person name="Choo C."/>
            <person name="Paponov I."/>
            <person name="Finkler A."/>
            <person name="Soon Heng Tan C."/>
            <person name="Hutchins A.P."/>
            <person name="Weinmeier T."/>
            <person name="Rattei T."/>
            <person name="Chu J.S."/>
            <person name="Gimenez G."/>
            <person name="Irimia M."/>
            <person name="Rigden D.J."/>
            <person name="Fitzpatrick D.A."/>
            <person name="Lorenzo-Morales J."/>
            <person name="Bateman A."/>
            <person name="Chiu C.H."/>
            <person name="Tang P."/>
            <person name="Hegemann P."/>
            <person name="Fromm H."/>
            <person name="Raoult D."/>
            <person name="Greub G."/>
            <person name="Miranda-Saavedra D."/>
            <person name="Chen N."/>
            <person name="Nash P."/>
            <person name="Ginger M.L."/>
            <person name="Horn M."/>
            <person name="Schaap P."/>
            <person name="Caler L."/>
            <person name="Loftus B."/>
        </authorList>
    </citation>
    <scope>NUCLEOTIDE SEQUENCE [LARGE SCALE GENOMIC DNA]</scope>
    <source>
        <strain evidence="7 8">Neff</strain>
    </source>
</reference>
<dbReference type="PANTHER" id="PTHR12378">
    <property type="entry name" value="DESUMOYLATING ISOPEPTIDASE"/>
    <property type="match status" value="1"/>
</dbReference>
<dbReference type="STRING" id="1257118.L8H5U4"/>
<dbReference type="GO" id="GO:0101005">
    <property type="term" value="F:deubiquitinase activity"/>
    <property type="evidence" value="ECO:0007669"/>
    <property type="project" value="TreeGrafter"/>
</dbReference>